<feature type="compositionally biased region" description="Basic and acidic residues" evidence="1">
    <location>
        <begin position="438"/>
        <end position="459"/>
    </location>
</feature>
<dbReference type="GO" id="GO:0006897">
    <property type="term" value="P:endocytosis"/>
    <property type="evidence" value="ECO:0007669"/>
    <property type="project" value="TreeGrafter"/>
</dbReference>
<dbReference type="AlphaFoldDB" id="A0A7G3ZDQ1"/>
<feature type="compositionally biased region" description="Low complexity" evidence="1">
    <location>
        <begin position="478"/>
        <end position="491"/>
    </location>
</feature>
<dbReference type="RefSeq" id="XP_037138312.1">
    <property type="nucleotide sequence ID" value="XM_037282417.1"/>
</dbReference>
<dbReference type="GO" id="GO:0030479">
    <property type="term" value="C:actin cortical patch"/>
    <property type="evidence" value="ECO:0007669"/>
    <property type="project" value="TreeGrafter"/>
</dbReference>
<dbReference type="KEGG" id="tgb:HG536_0B05010"/>
<keyword evidence="4" id="KW-1185">Reference proteome</keyword>
<feature type="compositionally biased region" description="Low complexity" evidence="1">
    <location>
        <begin position="414"/>
        <end position="424"/>
    </location>
</feature>
<accession>A0A7G3ZDQ1</accession>
<dbReference type="OrthoDB" id="445362at2759"/>
<dbReference type="Proteomes" id="UP000515788">
    <property type="component" value="Chromosome 2"/>
</dbReference>
<evidence type="ECO:0000259" key="2">
    <source>
        <dbReference type="Pfam" id="PF09431"/>
    </source>
</evidence>
<proteinExistence type="predicted"/>
<dbReference type="GO" id="GO:0071933">
    <property type="term" value="F:Arp2/3 complex binding"/>
    <property type="evidence" value="ECO:0007669"/>
    <property type="project" value="TreeGrafter"/>
</dbReference>
<feature type="region of interest" description="Disordered" evidence="1">
    <location>
        <begin position="414"/>
        <end position="491"/>
    </location>
</feature>
<dbReference type="EMBL" id="CP059247">
    <property type="protein sequence ID" value="QLL31637.1"/>
    <property type="molecule type" value="Genomic_DNA"/>
</dbReference>
<name>A0A7G3ZDQ1_9SACH</name>
<evidence type="ECO:0000256" key="1">
    <source>
        <dbReference type="SAM" id="MobiDB-lite"/>
    </source>
</evidence>
<evidence type="ECO:0000313" key="3">
    <source>
        <dbReference type="EMBL" id="QLL31637.1"/>
    </source>
</evidence>
<evidence type="ECO:0000313" key="4">
    <source>
        <dbReference type="Proteomes" id="UP000515788"/>
    </source>
</evidence>
<dbReference type="GeneID" id="59324756"/>
<dbReference type="GO" id="GO:0051666">
    <property type="term" value="P:actin cortical patch localization"/>
    <property type="evidence" value="ECO:0007669"/>
    <property type="project" value="TreeGrafter"/>
</dbReference>
<dbReference type="Pfam" id="PF09431">
    <property type="entry name" value="SPIN90_LRD"/>
    <property type="match status" value="1"/>
</dbReference>
<feature type="domain" description="SPIN90/Ldb17 leucine-rich" evidence="2">
    <location>
        <begin position="225"/>
        <end position="361"/>
    </location>
</feature>
<protein>
    <recommendedName>
        <fullName evidence="2">SPIN90/Ldb17 leucine-rich domain-containing protein</fullName>
    </recommendedName>
</protein>
<dbReference type="PANTHER" id="PTHR13357:SF1">
    <property type="entry name" value="NCK-INTERACTING PROTEIN WITH SH3 DOMAIN"/>
    <property type="match status" value="1"/>
</dbReference>
<dbReference type="InterPro" id="IPR018556">
    <property type="entry name" value="SPIN90/Ldb17_LRD"/>
</dbReference>
<dbReference type="GO" id="GO:0000147">
    <property type="term" value="P:actin cortical patch assembly"/>
    <property type="evidence" value="ECO:0007669"/>
    <property type="project" value="TreeGrafter"/>
</dbReference>
<gene>
    <name evidence="3" type="ORF">HG536_0B05010</name>
</gene>
<dbReference type="InterPro" id="IPR030125">
    <property type="entry name" value="SPIN90/Ldb17"/>
</dbReference>
<dbReference type="PANTHER" id="PTHR13357">
    <property type="entry name" value="SH3 ADAPTER PROTEIN SPIN90 NCK INTERACTING PROTEIN WITH SH3 DOMAIN"/>
    <property type="match status" value="1"/>
</dbReference>
<reference evidence="3 4" key="1">
    <citation type="submission" date="2020-06" db="EMBL/GenBank/DDBJ databases">
        <title>The yeast mating-type switching endonuclease HO is a domesticated member of an unorthodox homing genetic element family.</title>
        <authorList>
            <person name="Coughlan A.Y."/>
            <person name="Lombardi L."/>
            <person name="Braun-Galleani S."/>
            <person name="Martos A.R."/>
            <person name="Galeote V."/>
            <person name="Bigey F."/>
            <person name="Dequin S."/>
            <person name="Byrne K.P."/>
            <person name="Wolfe K.H."/>
        </authorList>
    </citation>
    <scope>NUCLEOTIDE SEQUENCE [LARGE SCALE GENOMIC DNA]</scope>
    <source>
        <strain evidence="3 4">CBS764</strain>
    </source>
</reference>
<sequence length="491" mass="56680">MILDPSTPHPGKHDEEEVASFWSTMEKMVELPEDGRPDENINSILVGYVKNASESYMSFINSDRDLCKMAVTLTESVAFRENLEFCLSKLLSLLNIDLLEMNMKFIIAYILLWESKNNLHSLEIMLEFQGFNVFYNTLYTQFAYLNKYGEDKNIARERPTDANFAELSEIELKIVDGMKQISTVLMDLIFQVLKYCKCSVRNVQIIDDFFVYYLMTSIRSDTVTDMFNNTQFKLLLALNEQYMILRKEYEIENKVFVYLTNDAVTTKFTELLLLKFNRVQDKSLQIMMCKILYLILTADRGRIAKSFFYLNDLNVLVDVLIRELENIAENEETLRNYFLRIMEPLFVNTQLSTTHYRKDDLVRVLLYLSSVDNFCSSDKVLKEHRTTAKLASRILDRVEWLNCLATEADAFDSDTSTSRKSSVSGLGITPITTMPTTADKRSDNLYNNKELEHSAESLGRRKSRPPPPPPPSRKLGLTRTITRSTPSSPAP</sequence>
<organism evidence="3 4">
    <name type="scientific">Torulaspora globosa</name>
    <dbReference type="NCBI Taxonomy" id="48254"/>
    <lineage>
        <taxon>Eukaryota</taxon>
        <taxon>Fungi</taxon>
        <taxon>Dikarya</taxon>
        <taxon>Ascomycota</taxon>
        <taxon>Saccharomycotina</taxon>
        <taxon>Saccharomycetes</taxon>
        <taxon>Saccharomycetales</taxon>
        <taxon>Saccharomycetaceae</taxon>
        <taxon>Torulaspora</taxon>
    </lineage>
</organism>